<dbReference type="Pfam" id="PF02369">
    <property type="entry name" value="Big_1"/>
    <property type="match status" value="8"/>
</dbReference>
<dbReference type="PANTHER" id="PTHR39576:SF2">
    <property type="entry name" value="ATTACHING AND EFFACING PROTEIN HOMOLOG-RELATED"/>
    <property type="match status" value="1"/>
</dbReference>
<dbReference type="SMART" id="SM00634">
    <property type="entry name" value="BID_1"/>
    <property type="match status" value="8"/>
</dbReference>
<evidence type="ECO:0000313" key="3">
    <source>
        <dbReference type="EMBL" id="WHP84688.1"/>
    </source>
</evidence>
<feature type="domain" description="Big-1" evidence="2">
    <location>
        <begin position="854"/>
        <end position="945"/>
    </location>
</feature>
<dbReference type="Gene3D" id="2.60.40.10">
    <property type="entry name" value="Immunoglobulins"/>
    <property type="match status" value="8"/>
</dbReference>
<evidence type="ECO:0000259" key="2">
    <source>
        <dbReference type="PROSITE" id="PS51127"/>
    </source>
</evidence>
<keyword evidence="4" id="KW-1185">Reference proteome</keyword>
<name>A0ABY8SLE5_9GAMM</name>
<dbReference type="PROSITE" id="PS51127">
    <property type="entry name" value="BIG1"/>
    <property type="match status" value="7"/>
</dbReference>
<sequence length="1340" mass="141149">MISIQTITPLLFSVSSVVRASESRNVSGGNSAIFQKNQNTHKLPSLGGGESIPSQLPTPATKVADVVMQAGRILSSENIKNLSINYAESIGEDLIKEKINAWANQKGTVRINASFDNKISGDVLLPITESSDGLLFSQFGLHASVGNSRYVNIGVGYRKHINNWMYGVNTFYDYSYAGKHARAGIGGEMWADYMKLAVNGYYGLTDWHESRLSAMKDYDERPASGFDLRAEAYLPSYPQLGASLKYEQYFGEGIRLNIGSHADDLKDNPKALTFGLSYTPIPLITLKGEYSGGRKDASRIGINVNYRFGVPWAQQISIDGVKVLRSLMGSSYELVDRNNEIVMQYRKQDLLEISLPNTVTAEAAETITLPLTVSKDKYGLRDVKWTASVEFFANGGSFRKLSLTQLEVTLPSYLYTKLANTAQEYVIKAVGVDNNGNNSNPAATTIKVKPADAASAKIYALTADKDVAADNGKDAITFTTVVRDVAGAVVPGVKVTLAATSGTLSKNTVTTDDNGVAYAKLTDTAAENVTVTATTPFDTKGKTASVTFKADAASAKIYALTADKDVAVDNGKDAITFTTVVRDVAGAVVPGVKVTLAATSGTLSKNTVTTDDNGVAYAKLTDTAAENVTVTATTPFDTKGKTASVTFKADAASAKIYALTADKDVAVDNGKDAITFTTVVRDVAGAVVPGVKVTLAATSGTLSKNTVTTDDNGVAYAKLTDTAAENVTVTATTPFDTKGKTASVTFKADAASAKIYALTADKDVAVDNGKDAITFTTVVRDVAGAVVPGVKVTLAATSGTLSKNTVTTDDNGVAYAKLTDTAAENVTVTATTPFDTKGKTASVTFKADAASAKIYALTADKDVAVDNGKDAITFTTVVRDVAGAVVPGVKVTLATTSGTLSKNTVTTDDNGVAYAKLTDTAAENVTVTATTPFDTKGKTASVTFKADAASAKIYALTADKDVAVDNGKDAITFTTVVRDVAGAVVPGVKVTLAATSGTLSKNTVTTDDNGVAYAKLTDTAAENVTVTATTPFDTKGKTASVTFKADAASAKIYALTADKDVAVDNGKDAITFTTVVRDVAGAVVPGVKVTLAATSGTLSKNTVTTDDNGVAYAKLTDTAAENVTVTATTPFDTKGKTASVTFKADAASAKIYALTADKEYSTDQIAFTAQVKDKSNQNIPNENVYISSSSGFLSSRSKKTDKNGIVRFTLTDDVLEEITVQVRTNFDIYGKTKVVHFSPFVGEVTLRRWNDQCHTMHRTPIKLDRDDITIKLDSTPVPNCGNRPIEELNWSLAPDLNIIASSGNVFVNENKVSCDNGVGDNIITVRRGSKTIMKFTISCN</sequence>
<dbReference type="InterPro" id="IPR038177">
    <property type="entry name" value="IAT_beta_sf"/>
</dbReference>
<dbReference type="EMBL" id="CP094302">
    <property type="protein sequence ID" value="WHP84688.1"/>
    <property type="molecule type" value="Genomic_DNA"/>
</dbReference>
<dbReference type="InterPro" id="IPR013783">
    <property type="entry name" value="Ig-like_fold"/>
</dbReference>
<dbReference type="InterPro" id="IPR051715">
    <property type="entry name" value="Intimin-Invasin_domain"/>
</dbReference>
<feature type="domain" description="Big-1" evidence="2">
    <location>
        <begin position="755"/>
        <end position="846"/>
    </location>
</feature>
<dbReference type="RefSeq" id="WP_158409705.1">
    <property type="nucleotide sequence ID" value="NZ_CP094302.2"/>
</dbReference>
<feature type="domain" description="Big-1" evidence="2">
    <location>
        <begin position="458"/>
        <end position="549"/>
    </location>
</feature>
<dbReference type="InterPro" id="IPR008964">
    <property type="entry name" value="Invasin/intimin_cell_adhesion"/>
</dbReference>
<dbReference type="InterPro" id="IPR024519">
    <property type="entry name" value="IAT_beta"/>
</dbReference>
<organism evidence="3 4">
    <name type="scientific">Edwardsiella anguillarum</name>
    <dbReference type="NCBI Taxonomy" id="1821960"/>
    <lineage>
        <taxon>Bacteria</taxon>
        <taxon>Pseudomonadati</taxon>
        <taxon>Pseudomonadota</taxon>
        <taxon>Gammaproteobacteria</taxon>
        <taxon>Enterobacterales</taxon>
        <taxon>Hafniaceae</taxon>
        <taxon>Edwardsiella</taxon>
    </lineage>
</organism>
<comment type="similarity">
    <text evidence="1">Belongs to the intimin/invasin family.</text>
</comment>
<dbReference type="PANTHER" id="PTHR39576">
    <property type="entry name" value="ATTACHING AND EFFACING PROTEIN HOMOLOG-RELATED-RELATED"/>
    <property type="match status" value="1"/>
</dbReference>
<gene>
    <name evidence="3" type="ORF">MQ095_04335</name>
</gene>
<evidence type="ECO:0000256" key="1">
    <source>
        <dbReference type="ARBA" id="ARBA00010116"/>
    </source>
</evidence>
<feature type="domain" description="Big-1" evidence="2">
    <location>
        <begin position="953"/>
        <end position="1044"/>
    </location>
</feature>
<feature type="domain" description="Big-1" evidence="2">
    <location>
        <begin position="557"/>
        <end position="648"/>
    </location>
</feature>
<reference evidence="3 4" key="1">
    <citation type="submission" date="2022-03" db="EMBL/GenBank/DDBJ databases">
        <title>Survey of Intraspecific Variation of Edwardsiella anguillarum Isolates from Non-Anguillid Fish Host Originating from Varied Geographic Locations.</title>
        <authorList>
            <person name="Armwood A.R."/>
            <person name="Woodyard E."/>
            <person name="Waldbieser G.C."/>
            <person name="Camus A.C."/>
            <person name="Divya D."/>
            <person name="Tekedar H."/>
            <person name="Soto E."/>
            <person name="Stein C."/>
            <person name="Ucko M."/>
            <person name="Ware C."/>
            <person name="Griffin M.J."/>
        </authorList>
    </citation>
    <scope>NUCLEOTIDE SEQUENCE [LARGE SCALE GENOMIC DNA]</scope>
    <source>
        <strain evidence="3 4">R18-35-2</strain>
    </source>
</reference>
<protein>
    <submittedName>
        <fullName evidence="3">Ig-like domain-containing protein</fullName>
    </submittedName>
</protein>
<feature type="domain" description="Big-1" evidence="2">
    <location>
        <begin position="656"/>
        <end position="747"/>
    </location>
</feature>
<dbReference type="InterPro" id="IPR003344">
    <property type="entry name" value="Big_1_dom"/>
</dbReference>
<accession>A0ABY8SLE5</accession>
<dbReference type="Proteomes" id="UP001238370">
    <property type="component" value="Chromosome"/>
</dbReference>
<feature type="domain" description="Big-1" evidence="2">
    <location>
        <begin position="1052"/>
        <end position="1143"/>
    </location>
</feature>
<proteinExistence type="inferred from homology"/>
<evidence type="ECO:0000313" key="4">
    <source>
        <dbReference type="Proteomes" id="UP001238370"/>
    </source>
</evidence>
<dbReference type="SUPFAM" id="SSF49373">
    <property type="entry name" value="Invasin/intimin cell-adhesion fragments"/>
    <property type="match status" value="8"/>
</dbReference>
<dbReference type="Pfam" id="PF11924">
    <property type="entry name" value="IAT_beta"/>
    <property type="match status" value="1"/>
</dbReference>
<dbReference type="Gene3D" id="2.40.160.160">
    <property type="entry name" value="Inverse autotransporter, beta-domain"/>
    <property type="match status" value="1"/>
</dbReference>